<evidence type="ECO:0000256" key="1">
    <source>
        <dbReference type="ARBA" id="ARBA00008894"/>
    </source>
</evidence>
<reference evidence="11" key="1">
    <citation type="journal article" date="2024" name="IScience">
        <title>Strigolactones Initiate the Formation of Haustorium-like Structures in Castilleja.</title>
        <authorList>
            <person name="Buerger M."/>
            <person name="Peterson D."/>
            <person name="Chory J."/>
        </authorList>
    </citation>
    <scope>NUCLEOTIDE SEQUENCE [LARGE SCALE GENOMIC DNA]</scope>
</reference>
<gene>
    <name evidence="10" type="ORF">CASFOL_027952</name>
</gene>
<feature type="domain" description="Disease resistance protein winged helix" evidence="9">
    <location>
        <begin position="358"/>
        <end position="428"/>
    </location>
</feature>
<protein>
    <recommendedName>
        <fullName evidence="12">NB-ARC domain-containing protein</fullName>
    </recommendedName>
</protein>
<dbReference type="Pfam" id="PF23559">
    <property type="entry name" value="WHD_DRP"/>
    <property type="match status" value="1"/>
</dbReference>
<feature type="compositionally biased region" description="Basic residues" evidence="7">
    <location>
        <begin position="825"/>
        <end position="836"/>
    </location>
</feature>
<dbReference type="InterPro" id="IPR032675">
    <property type="entry name" value="LRR_dom_sf"/>
</dbReference>
<evidence type="ECO:0000313" key="10">
    <source>
        <dbReference type="EMBL" id="KAL3628906.1"/>
    </source>
</evidence>
<dbReference type="InterPro" id="IPR036388">
    <property type="entry name" value="WH-like_DNA-bd_sf"/>
</dbReference>
<dbReference type="AlphaFoldDB" id="A0ABD3CHX5"/>
<keyword evidence="6" id="KW-0067">ATP-binding</keyword>
<proteinExistence type="inferred from homology"/>
<dbReference type="Gene3D" id="3.40.50.300">
    <property type="entry name" value="P-loop containing nucleotide triphosphate hydrolases"/>
    <property type="match status" value="1"/>
</dbReference>
<dbReference type="InterPro" id="IPR002182">
    <property type="entry name" value="NB-ARC"/>
</dbReference>
<evidence type="ECO:0000256" key="7">
    <source>
        <dbReference type="SAM" id="MobiDB-lite"/>
    </source>
</evidence>
<dbReference type="InterPro" id="IPR058922">
    <property type="entry name" value="WHD_DRP"/>
</dbReference>
<dbReference type="Gene3D" id="1.20.5.4130">
    <property type="match status" value="1"/>
</dbReference>
<feature type="domain" description="NB-ARC" evidence="8">
    <location>
        <begin position="218"/>
        <end position="270"/>
    </location>
</feature>
<evidence type="ECO:0000256" key="6">
    <source>
        <dbReference type="ARBA" id="ARBA00022840"/>
    </source>
</evidence>
<dbReference type="Gene3D" id="1.10.8.430">
    <property type="entry name" value="Helical domain of apoptotic protease-activating factors"/>
    <property type="match status" value="1"/>
</dbReference>
<dbReference type="FunFam" id="1.10.10.10:FF:000322">
    <property type="entry name" value="Probable disease resistance protein At1g63360"/>
    <property type="match status" value="1"/>
</dbReference>
<dbReference type="InterPro" id="IPR044974">
    <property type="entry name" value="Disease_R_plants"/>
</dbReference>
<sequence>MAYAAVVSLAELLNQLINSTDDQTSKPLIDTLFVNLCGLQASLEQIFPAPKFAWIATNDLETKIRDTIYKAQDTVETLLISCHSLSSSASLVFLQGTIAEVDSLTKTSEDIRVSIKEYRERDGGLLESENALPSVFGTSWSRDDIVGQDKNLKMLKDVLLDHNHTKLQVVPIVGMVGIGKTTLAKCIYDDPHIQENFSNRAWLTVSPEYPIDGCVLLSLIDNKNGSRVILTTKNADLACYTCYNKYMLRDPFLDDDESWNLLCKLVFTNDSASCPSGPLEIIGRKIAKGCEGLPLAIIEIGKILRGTQKTVQKWKEVEESDNPLIVGADVNTPLSKELYRSYKNLPPKLKACFLYMGILPRNTEIRTSKLIELLVAEGFIQKRNFKNIEVTAEDCLDDLVSQSLVLVRKHSSIGATKTLGMHFVFRSLCITETPKEGFLYIVKKLDADGYPQGTINSQQQRLCFHNNVVFGFKQVHESLESISSARSLLCLGPHHPYPVHVYLPFRLLRVLDLVTLRFYEFPNQVLGLVWLRYLAITCDNELPPSISRLFNLEVLIFHRHHIILSLDHPVNYLPIEIWNLHRLRHLHCIGYDLPDPSMLDGSVFLKRLKTLSGVSAHSWTEGVLKRMPKLKKIGIRMVQSTHNDLVENFGFFNNFGSPYDLDRFKCVVLNPVFETEDWAREMEKKKNDKKFRVQIHSSKDGNTKKAYDTSELSPNNEDETIRDEPLEPQAQVKDEIPAFVGRLVEKALVEWSEGGREDATWEAITDLTTYFAEFHLEDKVSFVGGENDTSELSPNNEDQTIRDELNEAQAQVEDDETSDQEEPRRRQRDRKRLHDN</sequence>
<evidence type="ECO:0000256" key="5">
    <source>
        <dbReference type="ARBA" id="ARBA00022821"/>
    </source>
</evidence>
<organism evidence="10 11">
    <name type="scientific">Castilleja foliolosa</name>
    <dbReference type="NCBI Taxonomy" id="1961234"/>
    <lineage>
        <taxon>Eukaryota</taxon>
        <taxon>Viridiplantae</taxon>
        <taxon>Streptophyta</taxon>
        <taxon>Embryophyta</taxon>
        <taxon>Tracheophyta</taxon>
        <taxon>Spermatophyta</taxon>
        <taxon>Magnoliopsida</taxon>
        <taxon>eudicotyledons</taxon>
        <taxon>Gunneridae</taxon>
        <taxon>Pentapetalae</taxon>
        <taxon>asterids</taxon>
        <taxon>lamiids</taxon>
        <taxon>Lamiales</taxon>
        <taxon>Orobanchaceae</taxon>
        <taxon>Pedicularideae</taxon>
        <taxon>Castillejinae</taxon>
        <taxon>Castilleja</taxon>
    </lineage>
</organism>
<keyword evidence="5" id="KW-0611">Plant defense</keyword>
<evidence type="ECO:0000256" key="4">
    <source>
        <dbReference type="ARBA" id="ARBA00022741"/>
    </source>
</evidence>
<dbReference type="GO" id="GO:0005524">
    <property type="term" value="F:ATP binding"/>
    <property type="evidence" value="ECO:0007669"/>
    <property type="project" value="UniProtKB-KW"/>
</dbReference>
<accession>A0ABD3CHX5</accession>
<comment type="caution">
    <text evidence="10">The sequence shown here is derived from an EMBL/GenBank/DDBJ whole genome shotgun (WGS) entry which is preliminary data.</text>
</comment>
<name>A0ABD3CHX5_9LAMI</name>
<keyword evidence="2" id="KW-0433">Leucine-rich repeat</keyword>
<dbReference type="Pfam" id="PF00931">
    <property type="entry name" value="NB-ARC"/>
    <property type="match status" value="2"/>
</dbReference>
<keyword evidence="11" id="KW-1185">Reference proteome</keyword>
<dbReference type="SUPFAM" id="SSF52058">
    <property type="entry name" value="L domain-like"/>
    <property type="match status" value="1"/>
</dbReference>
<evidence type="ECO:0000259" key="9">
    <source>
        <dbReference type="Pfam" id="PF23559"/>
    </source>
</evidence>
<dbReference type="PANTHER" id="PTHR23155">
    <property type="entry name" value="DISEASE RESISTANCE PROTEIN RP"/>
    <property type="match status" value="1"/>
</dbReference>
<evidence type="ECO:0008006" key="12">
    <source>
        <dbReference type="Google" id="ProtNLM"/>
    </source>
</evidence>
<keyword evidence="3" id="KW-0677">Repeat</keyword>
<dbReference type="InterPro" id="IPR042197">
    <property type="entry name" value="Apaf_helical"/>
</dbReference>
<comment type="similarity">
    <text evidence="1">Belongs to the disease resistance NB-LRR family.</text>
</comment>
<evidence type="ECO:0000313" key="11">
    <source>
        <dbReference type="Proteomes" id="UP001632038"/>
    </source>
</evidence>
<dbReference type="Gene3D" id="3.80.10.10">
    <property type="entry name" value="Ribonuclease Inhibitor"/>
    <property type="match status" value="1"/>
</dbReference>
<dbReference type="SUPFAM" id="SSF52540">
    <property type="entry name" value="P-loop containing nucleoside triphosphate hydrolases"/>
    <property type="match status" value="1"/>
</dbReference>
<feature type="region of interest" description="Disordered" evidence="7">
    <location>
        <begin position="785"/>
        <end position="836"/>
    </location>
</feature>
<dbReference type="GO" id="GO:0006952">
    <property type="term" value="P:defense response"/>
    <property type="evidence" value="ECO:0007669"/>
    <property type="project" value="UniProtKB-KW"/>
</dbReference>
<keyword evidence="4" id="KW-0547">Nucleotide-binding</keyword>
<dbReference type="Gene3D" id="1.10.10.10">
    <property type="entry name" value="Winged helix-like DNA-binding domain superfamily/Winged helix DNA-binding domain"/>
    <property type="match status" value="1"/>
</dbReference>
<feature type="domain" description="NB-ARC" evidence="8">
    <location>
        <begin position="150"/>
        <end position="209"/>
    </location>
</feature>
<dbReference type="Proteomes" id="UP001632038">
    <property type="component" value="Unassembled WGS sequence"/>
</dbReference>
<evidence type="ECO:0000259" key="8">
    <source>
        <dbReference type="Pfam" id="PF00931"/>
    </source>
</evidence>
<feature type="region of interest" description="Disordered" evidence="7">
    <location>
        <begin position="700"/>
        <end position="733"/>
    </location>
</feature>
<evidence type="ECO:0000256" key="2">
    <source>
        <dbReference type="ARBA" id="ARBA00022614"/>
    </source>
</evidence>
<dbReference type="InterPro" id="IPR027417">
    <property type="entry name" value="P-loop_NTPase"/>
</dbReference>
<evidence type="ECO:0000256" key="3">
    <source>
        <dbReference type="ARBA" id="ARBA00022737"/>
    </source>
</evidence>
<dbReference type="EMBL" id="JAVIJP010000036">
    <property type="protein sequence ID" value="KAL3628906.1"/>
    <property type="molecule type" value="Genomic_DNA"/>
</dbReference>
<dbReference type="PANTHER" id="PTHR23155:SF1193">
    <property type="entry name" value="DISEASE RESISTANCE PROTEIN RPP13-RELATED"/>
    <property type="match status" value="1"/>
</dbReference>